<proteinExistence type="predicted"/>
<comment type="caution">
    <text evidence="2">The sequence shown here is derived from an EMBL/GenBank/DDBJ whole genome shotgun (WGS) entry which is preliminary data.</text>
</comment>
<keyword evidence="3" id="KW-1185">Reference proteome</keyword>
<feature type="region of interest" description="Disordered" evidence="1">
    <location>
        <begin position="38"/>
        <end position="76"/>
    </location>
</feature>
<name>A0A4U5PJ61_STECR</name>
<reference evidence="2 3" key="1">
    <citation type="journal article" date="2015" name="Genome Biol.">
        <title>Comparative genomics of Steinernema reveals deeply conserved gene regulatory networks.</title>
        <authorList>
            <person name="Dillman A.R."/>
            <person name="Macchietto M."/>
            <person name="Porter C.F."/>
            <person name="Rogers A."/>
            <person name="Williams B."/>
            <person name="Antoshechkin I."/>
            <person name="Lee M.M."/>
            <person name="Goodwin Z."/>
            <person name="Lu X."/>
            <person name="Lewis E.E."/>
            <person name="Goodrich-Blair H."/>
            <person name="Stock S.P."/>
            <person name="Adams B.J."/>
            <person name="Sternberg P.W."/>
            <person name="Mortazavi A."/>
        </authorList>
    </citation>
    <scope>NUCLEOTIDE SEQUENCE [LARGE SCALE GENOMIC DNA]</scope>
    <source>
        <strain evidence="2 3">ALL</strain>
    </source>
</reference>
<dbReference type="EMBL" id="AZBU02000002">
    <property type="protein sequence ID" value="TKR96658.1"/>
    <property type="molecule type" value="Genomic_DNA"/>
</dbReference>
<reference evidence="2 3" key="2">
    <citation type="journal article" date="2019" name="G3 (Bethesda)">
        <title>Hybrid Assembly of the Genome of the Entomopathogenic Nematode Steinernema carpocapsae Identifies the X-Chromosome.</title>
        <authorList>
            <person name="Serra L."/>
            <person name="Macchietto M."/>
            <person name="Macias-Munoz A."/>
            <person name="McGill C.J."/>
            <person name="Rodriguez I.M."/>
            <person name="Rodriguez B."/>
            <person name="Murad R."/>
            <person name="Mortazavi A."/>
        </authorList>
    </citation>
    <scope>NUCLEOTIDE SEQUENCE [LARGE SCALE GENOMIC DNA]</scope>
    <source>
        <strain evidence="2 3">ALL</strain>
    </source>
</reference>
<organism evidence="2 3">
    <name type="scientific">Steinernema carpocapsae</name>
    <name type="common">Entomopathogenic nematode</name>
    <dbReference type="NCBI Taxonomy" id="34508"/>
    <lineage>
        <taxon>Eukaryota</taxon>
        <taxon>Metazoa</taxon>
        <taxon>Ecdysozoa</taxon>
        <taxon>Nematoda</taxon>
        <taxon>Chromadorea</taxon>
        <taxon>Rhabditida</taxon>
        <taxon>Tylenchina</taxon>
        <taxon>Panagrolaimomorpha</taxon>
        <taxon>Strongyloidoidea</taxon>
        <taxon>Steinernematidae</taxon>
        <taxon>Steinernema</taxon>
    </lineage>
</organism>
<sequence length="76" mass="9212">MSSFIDAEERHLVLYALQMKLQELRSTPVVVNRYLAQERKRSQSPSPVREDGLKRFKRSRSQSPRRFYANMRYQRH</sequence>
<dbReference type="Proteomes" id="UP000298663">
    <property type="component" value="Unassembled WGS sequence"/>
</dbReference>
<accession>A0A4U5PJ61</accession>
<evidence type="ECO:0000313" key="3">
    <source>
        <dbReference type="Proteomes" id="UP000298663"/>
    </source>
</evidence>
<gene>
    <name evidence="2" type="ORF">L596_010645</name>
</gene>
<evidence type="ECO:0000313" key="2">
    <source>
        <dbReference type="EMBL" id="TKR96658.1"/>
    </source>
</evidence>
<dbReference type="AlphaFoldDB" id="A0A4U5PJ61"/>
<protein>
    <submittedName>
        <fullName evidence="2">Uncharacterized protein</fullName>
    </submittedName>
</protein>
<evidence type="ECO:0000256" key="1">
    <source>
        <dbReference type="SAM" id="MobiDB-lite"/>
    </source>
</evidence>